<evidence type="ECO:0000313" key="5">
    <source>
        <dbReference type="Proteomes" id="UP000011761"/>
    </source>
</evidence>
<dbReference type="eggNOG" id="ENOG502SEC6">
    <property type="taxonomic scope" value="Eukaryota"/>
</dbReference>
<dbReference type="PROSITE" id="PS50157">
    <property type="entry name" value="ZINC_FINGER_C2H2_2"/>
    <property type="match status" value="1"/>
</dbReference>
<dbReference type="HOGENOM" id="CLU_677894_0_0_1"/>
<dbReference type="GO" id="GO:0008270">
    <property type="term" value="F:zinc ion binding"/>
    <property type="evidence" value="ECO:0007669"/>
    <property type="project" value="UniProtKB-KW"/>
</dbReference>
<dbReference type="GeneID" id="19107457"/>
<dbReference type="AlphaFoldDB" id="M2NGZ7"/>
<evidence type="ECO:0000313" key="4">
    <source>
        <dbReference type="EMBL" id="EMC98589.1"/>
    </source>
</evidence>
<proteinExistence type="predicted"/>
<keyword evidence="1" id="KW-0862">Zinc</keyword>
<reference evidence="4 5" key="1">
    <citation type="journal article" date="2012" name="PLoS Pathog.">
        <title>Diverse lifestyles and strategies of plant pathogenesis encoded in the genomes of eighteen Dothideomycetes fungi.</title>
        <authorList>
            <person name="Ohm R.A."/>
            <person name="Feau N."/>
            <person name="Henrissat B."/>
            <person name="Schoch C.L."/>
            <person name="Horwitz B.A."/>
            <person name="Barry K.W."/>
            <person name="Condon B.J."/>
            <person name="Copeland A.C."/>
            <person name="Dhillon B."/>
            <person name="Glaser F."/>
            <person name="Hesse C.N."/>
            <person name="Kosti I."/>
            <person name="LaButti K."/>
            <person name="Lindquist E.A."/>
            <person name="Lucas S."/>
            <person name="Salamov A.A."/>
            <person name="Bradshaw R.E."/>
            <person name="Ciuffetti L."/>
            <person name="Hamelin R.C."/>
            <person name="Kema G.H.J."/>
            <person name="Lawrence C."/>
            <person name="Scott J.A."/>
            <person name="Spatafora J.W."/>
            <person name="Turgeon B.G."/>
            <person name="de Wit P.J.G.M."/>
            <person name="Zhong S."/>
            <person name="Goodwin S.B."/>
            <person name="Grigoriev I.V."/>
        </authorList>
    </citation>
    <scope>NUCLEOTIDE SEQUENCE [LARGE SCALE GENOMIC DNA]</scope>
    <source>
        <strain evidence="4 5">UAMH 10762</strain>
    </source>
</reference>
<dbReference type="RefSeq" id="XP_007673819.1">
    <property type="nucleotide sequence ID" value="XM_007675629.1"/>
</dbReference>
<name>M2NGZ7_BAUPA</name>
<sequence length="406" mass="45657">MSDGISHSVRPQRVSLPFGFRKALEECLSSAFRAGYSQSDIHDGLDTLLKGTKRYELVFAEHEPGFDKVSVTEPQPGRHACLVCWKGFRGQNEMFRHVKEQCVVLRHWRCSDCGQSFTRCDHYKKHHVRKHHCSVGKCEHADAAFEEVPGKAALGCGFCPDHHQDITSIEDLGPFLKHLSMHFEQGASRETWNRRYQIQNLLRQERLSALWQNTRHLVPVSLRGRVKIVLQNSSVHELVERLEGPGNAEDLCDYLCQIINRTQPSIETTPIYHQEGMHQMASYGASWLSLEQRQTAMSGPSQTLLTDRVVNTQRYINSCASTEGLHGDPHALISDGGQVASAIGQNMSWTSNASPHTAPRPLCERPRFSTTSGASYEPLSPFTTTHSTSTEMLHPCNQAPFLPFQS</sequence>
<keyword evidence="1" id="KW-0863">Zinc-finger</keyword>
<dbReference type="EMBL" id="KB445552">
    <property type="protein sequence ID" value="EMC98589.1"/>
    <property type="molecule type" value="Genomic_DNA"/>
</dbReference>
<dbReference type="Proteomes" id="UP000011761">
    <property type="component" value="Unassembled WGS sequence"/>
</dbReference>
<keyword evidence="1" id="KW-0479">Metal-binding</keyword>
<organism evidence="4 5">
    <name type="scientific">Baudoinia panamericana (strain UAMH 10762)</name>
    <name type="common">Angels' share fungus</name>
    <name type="synonym">Baudoinia compniacensis (strain UAMH 10762)</name>
    <dbReference type="NCBI Taxonomy" id="717646"/>
    <lineage>
        <taxon>Eukaryota</taxon>
        <taxon>Fungi</taxon>
        <taxon>Dikarya</taxon>
        <taxon>Ascomycota</taxon>
        <taxon>Pezizomycotina</taxon>
        <taxon>Dothideomycetes</taxon>
        <taxon>Dothideomycetidae</taxon>
        <taxon>Mycosphaerellales</taxon>
        <taxon>Teratosphaeriaceae</taxon>
        <taxon>Baudoinia</taxon>
    </lineage>
</organism>
<evidence type="ECO:0000259" key="3">
    <source>
        <dbReference type="PROSITE" id="PS50157"/>
    </source>
</evidence>
<gene>
    <name evidence="4" type="ORF">BAUCODRAFT_119909</name>
</gene>
<dbReference type="OrthoDB" id="775972at2759"/>
<accession>M2NGZ7</accession>
<feature type="region of interest" description="Disordered" evidence="2">
    <location>
        <begin position="368"/>
        <end position="388"/>
    </location>
</feature>
<evidence type="ECO:0000256" key="1">
    <source>
        <dbReference type="PROSITE-ProRule" id="PRU00042"/>
    </source>
</evidence>
<evidence type="ECO:0000256" key="2">
    <source>
        <dbReference type="SAM" id="MobiDB-lite"/>
    </source>
</evidence>
<keyword evidence="5" id="KW-1185">Reference proteome</keyword>
<dbReference type="KEGG" id="bcom:BAUCODRAFT_119909"/>
<dbReference type="InterPro" id="IPR013087">
    <property type="entry name" value="Znf_C2H2_type"/>
</dbReference>
<feature type="domain" description="C2H2-type" evidence="3">
    <location>
        <begin position="108"/>
        <end position="131"/>
    </location>
</feature>
<protein>
    <recommendedName>
        <fullName evidence="3">C2H2-type domain-containing protein</fullName>
    </recommendedName>
</protein>